<sequence length="253" mass="27232">MRAVGLHEDVIAVTSRAFATASVLVRSGGEAFLIDSPVFPDELEILPAIAAQAEFNVVGVLTTHADWDHLLGRYAFPEAPLGAAESTAARLINEPGAAQRKLRDFDDEFYVSRPSPLSIPGAQRLDTPGFIDIGETAIELQPADGHTADGMAVWVPWAGVLIPGDYLSPVEIPMISEGGSVSAYLATLDRLEHLVESAEHVVPGHGGPIDAQRALAILREDRAYLEGLPDSPLPLARRTKAQREIHEKNLTRL</sequence>
<comment type="caution">
    <text evidence="2">The sequence shown here is derived from an EMBL/GenBank/DDBJ whole genome shotgun (WGS) entry which is preliminary data.</text>
</comment>
<dbReference type="PANTHER" id="PTHR42951">
    <property type="entry name" value="METALLO-BETA-LACTAMASE DOMAIN-CONTAINING"/>
    <property type="match status" value="1"/>
</dbReference>
<dbReference type="SUPFAM" id="SSF56281">
    <property type="entry name" value="Metallo-hydrolase/oxidoreductase"/>
    <property type="match status" value="1"/>
</dbReference>
<evidence type="ECO:0000259" key="1">
    <source>
        <dbReference type="SMART" id="SM00849"/>
    </source>
</evidence>
<dbReference type="PANTHER" id="PTHR42951:SF4">
    <property type="entry name" value="ACYL-COENZYME A THIOESTERASE MBLAC2"/>
    <property type="match status" value="1"/>
</dbReference>
<organism evidence="2 3">
    <name type="scientific">Solirubrobacter pauli</name>
    <dbReference type="NCBI Taxonomy" id="166793"/>
    <lineage>
        <taxon>Bacteria</taxon>
        <taxon>Bacillati</taxon>
        <taxon>Actinomycetota</taxon>
        <taxon>Thermoleophilia</taxon>
        <taxon>Solirubrobacterales</taxon>
        <taxon>Solirubrobacteraceae</taxon>
        <taxon>Solirubrobacter</taxon>
    </lineage>
</organism>
<reference evidence="2 3" key="1">
    <citation type="submission" date="2018-10" db="EMBL/GenBank/DDBJ databases">
        <title>Genomic Encyclopedia of Archaeal and Bacterial Type Strains, Phase II (KMG-II): from individual species to whole genera.</title>
        <authorList>
            <person name="Goeker M."/>
        </authorList>
    </citation>
    <scope>NUCLEOTIDE SEQUENCE [LARGE SCALE GENOMIC DNA]</scope>
    <source>
        <strain evidence="2 3">DSM 14954</strain>
    </source>
</reference>
<dbReference type="SMART" id="SM00849">
    <property type="entry name" value="Lactamase_B"/>
    <property type="match status" value="1"/>
</dbReference>
<dbReference type="Gene3D" id="3.60.15.10">
    <property type="entry name" value="Ribonuclease Z/Hydroxyacylglutathione hydrolase-like"/>
    <property type="match status" value="1"/>
</dbReference>
<dbReference type="InterPro" id="IPR001279">
    <property type="entry name" value="Metallo-B-lactamas"/>
</dbReference>
<keyword evidence="3" id="KW-1185">Reference proteome</keyword>
<dbReference type="Proteomes" id="UP000278962">
    <property type="component" value="Unassembled WGS sequence"/>
</dbReference>
<dbReference type="GO" id="GO:0016787">
    <property type="term" value="F:hydrolase activity"/>
    <property type="evidence" value="ECO:0007669"/>
    <property type="project" value="UniProtKB-KW"/>
</dbReference>
<name>A0A660LCJ9_9ACTN</name>
<evidence type="ECO:0000313" key="3">
    <source>
        <dbReference type="Proteomes" id="UP000278962"/>
    </source>
</evidence>
<dbReference type="OrthoDB" id="3813329at2"/>
<dbReference type="InterPro" id="IPR050855">
    <property type="entry name" value="NDM-1-like"/>
</dbReference>
<dbReference type="AlphaFoldDB" id="A0A660LCJ9"/>
<dbReference type="RefSeq" id="WP_121250557.1">
    <property type="nucleotide sequence ID" value="NZ_RBIL01000001.1"/>
</dbReference>
<keyword evidence="2" id="KW-0378">Hydrolase</keyword>
<gene>
    <name evidence="2" type="ORF">C8N24_2643</name>
</gene>
<evidence type="ECO:0000313" key="2">
    <source>
        <dbReference type="EMBL" id="RKQ92788.1"/>
    </source>
</evidence>
<proteinExistence type="predicted"/>
<accession>A0A660LCJ9</accession>
<dbReference type="EMBL" id="RBIL01000001">
    <property type="protein sequence ID" value="RKQ92788.1"/>
    <property type="molecule type" value="Genomic_DNA"/>
</dbReference>
<dbReference type="InterPro" id="IPR036866">
    <property type="entry name" value="RibonucZ/Hydroxyglut_hydro"/>
</dbReference>
<feature type="domain" description="Metallo-beta-lactamase" evidence="1">
    <location>
        <begin position="19"/>
        <end position="205"/>
    </location>
</feature>
<protein>
    <submittedName>
        <fullName evidence="2">Glyoxylase-like metal-dependent hydrolase (Beta-lactamase superfamily II)</fullName>
    </submittedName>
</protein>
<dbReference type="Pfam" id="PF00753">
    <property type="entry name" value="Lactamase_B"/>
    <property type="match status" value="1"/>
</dbReference>